<sequence>MDYPKASMSTPAGHLKAPPYIAQEENKAFKLPDPSSADILPLNFTPSLCRQDEQGPKALSDYKLQQQLFSQLKLSAKMKREAEAAQENSQSTFRHLFGSNCEFVLNNLNKIFNLLITWNQLIGNTIEVLFQIDSYGECAPPLSCKATLEDSQALVSSLEQINIGDKGFYIALNKNYEKIFVIFGARMKLIYRDKIGEYVEKAMSQNIEEYASVNPSAILKDTRYKDYAEWLLSNPHLYWPSWARAGLYHWRIWMEQAHTKLGSVTTKDTNVKGHIKKALLPLFQAMGEITWAQRILLAAVNLECLQEYENRLGNCLDHRTSFETDEREYFTLQACLVNVFTEPHVDGGDVKNVWASMCPLGEFEDGDCCITELKRRVVYKIGSISFLKSEQYEHFTLKWEGYQYCLVATIHEAVKKEFLYGKA</sequence>
<keyword evidence="2" id="KW-1185">Reference proteome</keyword>
<comment type="caution">
    <text evidence="1">The sequence shown here is derived from an EMBL/GenBank/DDBJ whole genome shotgun (WGS) entry which is preliminary data.</text>
</comment>
<proteinExistence type="predicted"/>
<name>A0A2T6ZB49_TUBBO</name>
<gene>
    <name evidence="1" type="ORF">B9Z19DRAFT_1069564</name>
</gene>
<organism evidence="1 2">
    <name type="scientific">Tuber borchii</name>
    <name type="common">White truffle</name>
    <dbReference type="NCBI Taxonomy" id="42251"/>
    <lineage>
        <taxon>Eukaryota</taxon>
        <taxon>Fungi</taxon>
        <taxon>Dikarya</taxon>
        <taxon>Ascomycota</taxon>
        <taxon>Pezizomycotina</taxon>
        <taxon>Pezizomycetes</taxon>
        <taxon>Pezizales</taxon>
        <taxon>Tuberaceae</taxon>
        <taxon>Tuber</taxon>
    </lineage>
</organism>
<evidence type="ECO:0000313" key="1">
    <source>
        <dbReference type="EMBL" id="PUU72703.1"/>
    </source>
</evidence>
<dbReference type="Gene3D" id="3.60.130.30">
    <property type="match status" value="1"/>
</dbReference>
<dbReference type="EMBL" id="NESQ01000479">
    <property type="protein sequence ID" value="PUU72703.1"/>
    <property type="molecule type" value="Genomic_DNA"/>
</dbReference>
<dbReference type="AlphaFoldDB" id="A0A2T6ZB49"/>
<evidence type="ECO:0000313" key="2">
    <source>
        <dbReference type="Proteomes" id="UP000244722"/>
    </source>
</evidence>
<protein>
    <submittedName>
        <fullName evidence="1">Uncharacterized protein</fullName>
    </submittedName>
</protein>
<reference evidence="1 2" key="1">
    <citation type="submission" date="2017-04" db="EMBL/GenBank/DDBJ databases">
        <title>Draft genome sequence of Tuber borchii Vittad., a whitish edible truffle.</title>
        <authorList>
            <consortium name="DOE Joint Genome Institute"/>
            <person name="Murat C."/>
            <person name="Kuo A."/>
            <person name="Barry K.W."/>
            <person name="Clum A."/>
            <person name="Dockter R.B."/>
            <person name="Fauchery L."/>
            <person name="Iotti M."/>
            <person name="Kohler A."/>
            <person name="Labutti K."/>
            <person name="Lindquist E.A."/>
            <person name="Lipzen A."/>
            <person name="Ohm R.A."/>
            <person name="Wang M."/>
            <person name="Grigoriev I.V."/>
            <person name="Zambonelli A."/>
            <person name="Martin F.M."/>
        </authorList>
    </citation>
    <scope>NUCLEOTIDE SEQUENCE [LARGE SCALE GENOMIC DNA]</scope>
    <source>
        <strain evidence="1 2">Tbo3840</strain>
    </source>
</reference>
<dbReference type="OrthoDB" id="2152029at2759"/>
<dbReference type="Proteomes" id="UP000244722">
    <property type="component" value="Unassembled WGS sequence"/>
</dbReference>
<accession>A0A2T6ZB49</accession>